<dbReference type="Pfam" id="PF02771">
    <property type="entry name" value="Acyl-CoA_dh_N"/>
    <property type="match status" value="1"/>
</dbReference>
<dbReference type="InterPro" id="IPR006089">
    <property type="entry name" value="Acyl-CoA_DH_CS"/>
</dbReference>
<comment type="cofactor">
    <cofactor evidence="1 5">
        <name>FAD</name>
        <dbReference type="ChEBI" id="CHEBI:57692"/>
    </cofactor>
</comment>
<dbReference type="Pfam" id="PF02770">
    <property type="entry name" value="Acyl-CoA_dh_M"/>
    <property type="match status" value="1"/>
</dbReference>
<feature type="domain" description="Acyl-CoA oxidase/dehydrogenase middle" evidence="7">
    <location>
        <begin position="134"/>
        <end position="226"/>
    </location>
</feature>
<dbReference type="PROSITE" id="PS00073">
    <property type="entry name" value="ACYL_COA_DH_2"/>
    <property type="match status" value="1"/>
</dbReference>
<evidence type="ECO:0000256" key="4">
    <source>
        <dbReference type="ARBA" id="ARBA00022827"/>
    </source>
</evidence>
<dbReference type="EMBL" id="JALJOQ010000054">
    <property type="protein sequence ID" value="KAK9804050.1"/>
    <property type="molecule type" value="Genomic_DNA"/>
</dbReference>
<dbReference type="PROSITE" id="PS00072">
    <property type="entry name" value="ACYL_COA_DH_1"/>
    <property type="match status" value="1"/>
</dbReference>
<dbReference type="PANTHER" id="PTHR43188">
    <property type="entry name" value="ACYL-COENZYME A OXIDASE"/>
    <property type="match status" value="1"/>
</dbReference>
<dbReference type="Gene3D" id="2.40.110.10">
    <property type="entry name" value="Butyryl-CoA Dehydrogenase, subunit A, domain 2"/>
    <property type="match status" value="1"/>
</dbReference>
<dbReference type="Gene3D" id="1.10.540.10">
    <property type="entry name" value="Acyl-CoA dehydrogenase/oxidase, N-terminal domain"/>
    <property type="match status" value="1"/>
</dbReference>
<evidence type="ECO:0000256" key="3">
    <source>
        <dbReference type="ARBA" id="ARBA00022630"/>
    </source>
</evidence>
<dbReference type="InterPro" id="IPR036250">
    <property type="entry name" value="AcylCo_DH-like_C"/>
</dbReference>
<dbReference type="GO" id="GO:0005777">
    <property type="term" value="C:peroxisome"/>
    <property type="evidence" value="ECO:0007669"/>
    <property type="project" value="TreeGrafter"/>
</dbReference>
<dbReference type="Gene3D" id="1.20.140.10">
    <property type="entry name" value="Butyryl-CoA Dehydrogenase, subunit A, domain 3"/>
    <property type="match status" value="1"/>
</dbReference>
<gene>
    <name evidence="9" type="ORF">WJX73_009036</name>
</gene>
<evidence type="ECO:0008006" key="11">
    <source>
        <dbReference type="Google" id="ProtNLM"/>
    </source>
</evidence>
<dbReference type="AlphaFoldDB" id="A0AAW1P781"/>
<dbReference type="Pfam" id="PF00441">
    <property type="entry name" value="Acyl-CoA_dh_1"/>
    <property type="match status" value="1"/>
</dbReference>
<evidence type="ECO:0000256" key="2">
    <source>
        <dbReference type="ARBA" id="ARBA00009347"/>
    </source>
</evidence>
<dbReference type="GO" id="GO:0006635">
    <property type="term" value="P:fatty acid beta-oxidation"/>
    <property type="evidence" value="ECO:0007669"/>
    <property type="project" value="InterPro"/>
</dbReference>
<keyword evidence="4 5" id="KW-0274">FAD</keyword>
<evidence type="ECO:0000256" key="1">
    <source>
        <dbReference type="ARBA" id="ARBA00001974"/>
    </source>
</evidence>
<keyword evidence="3 5" id="KW-0285">Flavoprotein</keyword>
<dbReference type="InterPro" id="IPR046373">
    <property type="entry name" value="Acyl-CoA_Oxase/DH_mid-dom_sf"/>
</dbReference>
<dbReference type="GO" id="GO:0003995">
    <property type="term" value="F:acyl-CoA dehydrogenase activity"/>
    <property type="evidence" value="ECO:0007669"/>
    <property type="project" value="InterPro"/>
</dbReference>
<accession>A0AAW1P781</accession>
<dbReference type="InterPro" id="IPR009100">
    <property type="entry name" value="AcylCoA_DH/oxidase_NM_dom_sf"/>
</dbReference>
<evidence type="ECO:0000259" key="8">
    <source>
        <dbReference type="Pfam" id="PF02771"/>
    </source>
</evidence>
<dbReference type="InterPro" id="IPR045008">
    <property type="entry name" value="ACX4-like"/>
</dbReference>
<proteinExistence type="inferred from homology"/>
<reference evidence="9 10" key="1">
    <citation type="journal article" date="2024" name="Nat. Commun.">
        <title>Phylogenomics reveals the evolutionary origins of lichenization in chlorophyte algae.</title>
        <authorList>
            <person name="Puginier C."/>
            <person name="Libourel C."/>
            <person name="Otte J."/>
            <person name="Skaloud P."/>
            <person name="Haon M."/>
            <person name="Grisel S."/>
            <person name="Petersen M."/>
            <person name="Berrin J.G."/>
            <person name="Delaux P.M."/>
            <person name="Dal Grande F."/>
            <person name="Keller J."/>
        </authorList>
    </citation>
    <scope>NUCLEOTIDE SEQUENCE [LARGE SCALE GENOMIC DNA]</scope>
    <source>
        <strain evidence="9 10">SAG 2036</strain>
    </source>
</reference>
<evidence type="ECO:0000259" key="6">
    <source>
        <dbReference type="Pfam" id="PF00441"/>
    </source>
</evidence>
<name>A0AAW1P781_9CHLO</name>
<keyword evidence="10" id="KW-1185">Reference proteome</keyword>
<feature type="domain" description="Acyl-CoA dehydrogenase/oxidase C-terminal" evidence="6">
    <location>
        <begin position="244"/>
        <end position="384"/>
    </location>
</feature>
<dbReference type="InterPro" id="IPR013786">
    <property type="entry name" value="AcylCoA_DH/ox_N"/>
</dbReference>
<dbReference type="InterPro" id="IPR037069">
    <property type="entry name" value="AcylCoA_DH/ox_N_sf"/>
</dbReference>
<comment type="similarity">
    <text evidence="2 5">Belongs to the acyl-CoA dehydrogenase family.</text>
</comment>
<evidence type="ECO:0000259" key="7">
    <source>
        <dbReference type="Pfam" id="PF02770"/>
    </source>
</evidence>
<dbReference type="PANTHER" id="PTHR43188:SF1">
    <property type="entry name" value="ACYL-COA DEHYDROGENASE"/>
    <property type="match status" value="1"/>
</dbReference>
<dbReference type="SUPFAM" id="SSF47203">
    <property type="entry name" value="Acyl-CoA dehydrogenase C-terminal domain-like"/>
    <property type="match status" value="1"/>
</dbReference>
<dbReference type="InterPro" id="IPR009075">
    <property type="entry name" value="AcylCo_DH/oxidase_C"/>
</dbReference>
<sequence>MANFPPPAHDAFRIDDLLSPEERAIRQKTRQFMEAEVAPIIADYWERAEFPHQVVPKLAKLNLGGGVLKGYGCPGQSIMGAAIANVEIARVDGSMSTFLMVHNSLAMLTIGLLGSEAQKEELLPRMAALQLTGAWALTEPSNGSDASALESTARKVDGGWILNGQKRWIGNATFADVVVVWARNLDTRQINAFIVRKGAKGFVTSKIENKIALRSVQNADIVMSDVFVSDSARLTGVNSFQDTNKVLAISRIMVAWQPVGLCMGVYDMCVRYLKERQQFQTPLAAFQISQEKLARMLGSTQAMFLMAWRLSKLHEAGHMTHEMASTVKAWNTRVSREVMAMGRELLGGNGIVSDFLVAKAFCDAEAYHTYEGTYEVNTLVAGRGATGISAIKARAQQKPTQVQA</sequence>
<evidence type="ECO:0000256" key="5">
    <source>
        <dbReference type="RuleBase" id="RU362125"/>
    </source>
</evidence>
<organism evidence="9 10">
    <name type="scientific">Symbiochloris irregularis</name>
    <dbReference type="NCBI Taxonomy" id="706552"/>
    <lineage>
        <taxon>Eukaryota</taxon>
        <taxon>Viridiplantae</taxon>
        <taxon>Chlorophyta</taxon>
        <taxon>core chlorophytes</taxon>
        <taxon>Trebouxiophyceae</taxon>
        <taxon>Trebouxiales</taxon>
        <taxon>Trebouxiaceae</taxon>
        <taxon>Symbiochloris</taxon>
    </lineage>
</organism>
<dbReference type="SUPFAM" id="SSF56645">
    <property type="entry name" value="Acyl-CoA dehydrogenase NM domain-like"/>
    <property type="match status" value="1"/>
</dbReference>
<evidence type="ECO:0000313" key="10">
    <source>
        <dbReference type="Proteomes" id="UP001465755"/>
    </source>
</evidence>
<dbReference type="GO" id="GO:0050660">
    <property type="term" value="F:flavin adenine dinucleotide binding"/>
    <property type="evidence" value="ECO:0007669"/>
    <property type="project" value="InterPro"/>
</dbReference>
<comment type="caution">
    <text evidence="9">The sequence shown here is derived from an EMBL/GenBank/DDBJ whole genome shotgun (WGS) entry which is preliminary data.</text>
</comment>
<keyword evidence="5" id="KW-0560">Oxidoreductase</keyword>
<dbReference type="Proteomes" id="UP001465755">
    <property type="component" value="Unassembled WGS sequence"/>
</dbReference>
<feature type="domain" description="Acyl-CoA dehydrogenase/oxidase N-terminal" evidence="8">
    <location>
        <begin position="19"/>
        <end position="128"/>
    </location>
</feature>
<dbReference type="FunFam" id="1.20.140.10:FF:000021">
    <property type="entry name" value="Acyl-coenzyme A oxidase 4, peroxisomal"/>
    <property type="match status" value="1"/>
</dbReference>
<dbReference type="InterPro" id="IPR006091">
    <property type="entry name" value="Acyl-CoA_Oxase/DH_mid-dom"/>
</dbReference>
<evidence type="ECO:0000313" key="9">
    <source>
        <dbReference type="EMBL" id="KAK9804050.1"/>
    </source>
</evidence>
<protein>
    <recommendedName>
        <fullName evidence="11">Acyl-CoA dehydrogenase</fullName>
    </recommendedName>
</protein>
<dbReference type="FunFam" id="2.40.110.10:FF:000013">
    <property type="entry name" value="Acyl-coenzyme A oxidase 4 peroxisomal"/>
    <property type="match status" value="1"/>
</dbReference>